<evidence type="ECO:0000256" key="1">
    <source>
        <dbReference type="SAM" id="MobiDB-lite"/>
    </source>
</evidence>
<sequence>MATDDPRLDGIAAGEDGTKIDAPKKGKGTVVASKVVAGHRVFTIKWGRKRTACSEHDTYYVLKWAVEGQAASFEAAVERSVNNLCIIVCINGSLVPTFMQNDGKRKLKRDGAYREAFGPCRGGSTVRLGPYEGLESGQDTQPREPRPLGGRCHPRGGPYDNADPRTTGLYRRRGGDERWQDLAHEGSHAGLLSSAAARFRGRRRQVFASGLSPRQVAHAGVDRVHDDTLGAGWYGVADDKKAEKRIADNRKVRGGRMKIPGCPIFRKRTNHMVDVVQHNALEPVTDLISEDEVKMCLDVRRSTDRNTMVDDVLRVNDLDYNAILEIEESRLMPQKYAVAIGEIVRRLKPDVTAEMVALFSQGLTLVDAVLNACLRCQDLLGMFAFASYMMTFVSPKKAPTEVMEVVLPLTAKDTRASDGSIQGTACVHLKRPDMHRWLAVLLVLLRPLMREHLQGSGKQLCLEVGPFDANGKLFTNSKLLDLFQYAGKHFLGLPRWGYNINRTVHTSNATFLALAQGEGSNAPWVEKVFGQARQSNNRTQGTCSSTERRSG</sequence>
<reference evidence="2 3" key="1">
    <citation type="journal article" date="2010" name="Nature">
        <title>The Ectocarpus genome and the independent evolution of multicellularity in brown algae.</title>
        <authorList>
            <person name="Cock J.M."/>
            <person name="Sterck L."/>
            <person name="Rouze P."/>
            <person name="Scornet D."/>
            <person name="Allen A.E."/>
            <person name="Amoutzias G."/>
            <person name="Anthouard V."/>
            <person name="Artiguenave F."/>
            <person name="Aury J.M."/>
            <person name="Badger J.H."/>
            <person name="Beszteri B."/>
            <person name="Billiau K."/>
            <person name="Bonnet E."/>
            <person name="Bothwell J.H."/>
            <person name="Bowler C."/>
            <person name="Boyen C."/>
            <person name="Brownlee C."/>
            <person name="Carrano C.J."/>
            <person name="Charrier B."/>
            <person name="Cho G.Y."/>
            <person name="Coelho S.M."/>
            <person name="Collen J."/>
            <person name="Corre E."/>
            <person name="Da Silva C."/>
            <person name="Delage L."/>
            <person name="Delaroque N."/>
            <person name="Dittami S.M."/>
            <person name="Doulbeau S."/>
            <person name="Elias M."/>
            <person name="Farnham G."/>
            <person name="Gachon C.M."/>
            <person name="Gschloessl B."/>
            <person name="Heesch S."/>
            <person name="Jabbari K."/>
            <person name="Jubin C."/>
            <person name="Kawai H."/>
            <person name="Kimura K."/>
            <person name="Kloareg B."/>
            <person name="Kupper F.C."/>
            <person name="Lang D."/>
            <person name="Le Bail A."/>
            <person name="Leblanc C."/>
            <person name="Lerouge P."/>
            <person name="Lohr M."/>
            <person name="Lopez P.J."/>
            <person name="Martens C."/>
            <person name="Maumus F."/>
            <person name="Michel G."/>
            <person name="Miranda-Saavedra D."/>
            <person name="Morales J."/>
            <person name="Moreau H."/>
            <person name="Motomura T."/>
            <person name="Nagasato C."/>
            <person name="Napoli C.A."/>
            <person name="Nelson D.R."/>
            <person name="Nyvall-Collen P."/>
            <person name="Peters A.F."/>
            <person name="Pommier C."/>
            <person name="Potin P."/>
            <person name="Poulain J."/>
            <person name="Quesneville H."/>
            <person name="Read B."/>
            <person name="Rensing S.A."/>
            <person name="Ritter A."/>
            <person name="Rousvoal S."/>
            <person name="Samanta M."/>
            <person name="Samson G."/>
            <person name="Schroeder D.C."/>
            <person name="Segurens B."/>
            <person name="Strittmatter M."/>
            <person name="Tonon T."/>
            <person name="Tregear J.W."/>
            <person name="Valentin K."/>
            <person name="von Dassow P."/>
            <person name="Yamagishi T."/>
            <person name="Van de Peer Y."/>
            <person name="Wincker P."/>
        </authorList>
    </citation>
    <scope>NUCLEOTIDE SEQUENCE [LARGE SCALE GENOMIC DNA]</scope>
    <source>
        <strain evidence="3">Ec32 / CCAP1310/4</strain>
    </source>
</reference>
<dbReference type="InParanoid" id="D7FUC6"/>
<gene>
    <name evidence="2" type="ORF">Esi_0027_0037</name>
</gene>
<dbReference type="EMBL" id="FN649734">
    <property type="protein sequence ID" value="CBJ26196.1"/>
    <property type="molecule type" value="Genomic_DNA"/>
</dbReference>
<name>D7FUC6_ECTSI</name>
<dbReference type="Proteomes" id="UP000002630">
    <property type="component" value="Linkage Group LG09"/>
</dbReference>
<organism evidence="2 3">
    <name type="scientific">Ectocarpus siliculosus</name>
    <name type="common">Brown alga</name>
    <name type="synonym">Conferva siliculosa</name>
    <dbReference type="NCBI Taxonomy" id="2880"/>
    <lineage>
        <taxon>Eukaryota</taxon>
        <taxon>Sar</taxon>
        <taxon>Stramenopiles</taxon>
        <taxon>Ochrophyta</taxon>
        <taxon>PX clade</taxon>
        <taxon>Phaeophyceae</taxon>
        <taxon>Ectocarpales</taxon>
        <taxon>Ectocarpaceae</taxon>
        <taxon>Ectocarpus</taxon>
    </lineage>
</organism>
<keyword evidence="3" id="KW-1185">Reference proteome</keyword>
<dbReference type="AlphaFoldDB" id="D7FUC6"/>
<proteinExistence type="predicted"/>
<accession>D7FUC6</accession>
<evidence type="ECO:0000313" key="3">
    <source>
        <dbReference type="Proteomes" id="UP000002630"/>
    </source>
</evidence>
<dbReference type="EMBL" id="FN648453">
    <property type="protein sequence ID" value="CBJ26196.1"/>
    <property type="molecule type" value="Genomic_DNA"/>
</dbReference>
<protein>
    <submittedName>
        <fullName evidence="2">Uncharacterized protein</fullName>
    </submittedName>
</protein>
<evidence type="ECO:0000313" key="2">
    <source>
        <dbReference type="EMBL" id="CBJ26196.1"/>
    </source>
</evidence>
<feature type="region of interest" description="Disordered" evidence="1">
    <location>
        <begin position="128"/>
        <end position="172"/>
    </location>
</feature>